<organism evidence="7 8">
    <name type="scientific">Staurois parvus</name>
    <dbReference type="NCBI Taxonomy" id="386267"/>
    <lineage>
        <taxon>Eukaryota</taxon>
        <taxon>Metazoa</taxon>
        <taxon>Chordata</taxon>
        <taxon>Craniata</taxon>
        <taxon>Vertebrata</taxon>
        <taxon>Euteleostomi</taxon>
        <taxon>Amphibia</taxon>
        <taxon>Batrachia</taxon>
        <taxon>Anura</taxon>
        <taxon>Neobatrachia</taxon>
        <taxon>Ranoidea</taxon>
        <taxon>Ranidae</taxon>
        <taxon>Staurois</taxon>
    </lineage>
</organism>
<dbReference type="InterPro" id="IPR029856">
    <property type="entry name" value="AMBP"/>
</dbReference>
<feature type="domain" description="BPTI/Kunitz inhibitor" evidence="6">
    <location>
        <begin position="1"/>
        <end position="28"/>
    </location>
</feature>
<evidence type="ECO:0000313" key="8">
    <source>
        <dbReference type="Proteomes" id="UP001162483"/>
    </source>
</evidence>
<dbReference type="SUPFAM" id="SSF57362">
    <property type="entry name" value="BPTI-like"/>
    <property type="match status" value="2"/>
</dbReference>
<keyword evidence="4" id="KW-1015">Disulfide bond</keyword>
<keyword evidence="8" id="KW-1185">Reference proteome</keyword>
<proteinExistence type="predicted"/>
<evidence type="ECO:0000256" key="4">
    <source>
        <dbReference type="ARBA" id="ARBA00023157"/>
    </source>
</evidence>
<evidence type="ECO:0000256" key="1">
    <source>
        <dbReference type="ARBA" id="ARBA00022690"/>
    </source>
</evidence>
<accession>A0ABN9G3H3</accession>
<evidence type="ECO:0000259" key="6">
    <source>
        <dbReference type="PROSITE" id="PS50279"/>
    </source>
</evidence>
<keyword evidence="5" id="KW-0325">Glycoprotein</keyword>
<sequence>MACESFQYGGCLGNHNNFHTEWECIQTCRTEAACHIPIATGSCNMSETRWAFNENQSKCVTFQYGGCNGNSNHFYTEKECKDFCGVLIGGW</sequence>
<gene>
    <name evidence="7" type="ORF">SPARVUS_LOCUS13394043</name>
</gene>
<dbReference type="PROSITE" id="PS00280">
    <property type="entry name" value="BPTI_KUNITZ_1"/>
    <property type="match status" value="1"/>
</dbReference>
<dbReference type="InterPro" id="IPR020901">
    <property type="entry name" value="Prtase_inh_Kunz-CS"/>
</dbReference>
<protein>
    <recommendedName>
        <fullName evidence="6">BPTI/Kunitz inhibitor domain-containing protein</fullName>
    </recommendedName>
</protein>
<dbReference type="InterPro" id="IPR002223">
    <property type="entry name" value="Kunitz_BPTI"/>
</dbReference>
<reference evidence="7" key="1">
    <citation type="submission" date="2023-05" db="EMBL/GenBank/DDBJ databases">
        <authorList>
            <person name="Stuckert A."/>
        </authorList>
    </citation>
    <scope>NUCLEOTIDE SEQUENCE</scope>
</reference>
<dbReference type="SMART" id="SM00131">
    <property type="entry name" value="KU"/>
    <property type="match status" value="1"/>
</dbReference>
<name>A0ABN9G3H3_9NEOB</name>
<feature type="domain" description="BPTI/Kunitz inhibitor" evidence="6">
    <location>
        <begin position="34"/>
        <end position="84"/>
    </location>
</feature>
<dbReference type="Gene3D" id="4.10.410.10">
    <property type="entry name" value="Pancreatic trypsin inhibitor Kunitz domain"/>
    <property type="match status" value="2"/>
</dbReference>
<dbReference type="PANTHER" id="PTHR46676:SF1">
    <property type="entry name" value="PROTEIN AMBP"/>
    <property type="match status" value="1"/>
</dbReference>
<dbReference type="InterPro" id="IPR036880">
    <property type="entry name" value="Kunitz_BPTI_sf"/>
</dbReference>
<evidence type="ECO:0000256" key="5">
    <source>
        <dbReference type="ARBA" id="ARBA00023180"/>
    </source>
</evidence>
<keyword evidence="2" id="KW-0677">Repeat</keyword>
<dbReference type="PROSITE" id="PS50279">
    <property type="entry name" value="BPTI_KUNITZ_2"/>
    <property type="match status" value="2"/>
</dbReference>
<evidence type="ECO:0000256" key="3">
    <source>
        <dbReference type="ARBA" id="ARBA00022900"/>
    </source>
</evidence>
<evidence type="ECO:0000256" key="2">
    <source>
        <dbReference type="ARBA" id="ARBA00022737"/>
    </source>
</evidence>
<dbReference type="EMBL" id="CATNWA010017904">
    <property type="protein sequence ID" value="CAI9603925.1"/>
    <property type="molecule type" value="Genomic_DNA"/>
</dbReference>
<comment type="caution">
    <text evidence="7">The sequence shown here is derived from an EMBL/GenBank/DDBJ whole genome shotgun (WGS) entry which is preliminary data.</text>
</comment>
<dbReference type="PANTHER" id="PTHR46676">
    <property type="entry name" value="PROTEIN AMBP"/>
    <property type="match status" value="1"/>
</dbReference>
<keyword evidence="1" id="KW-0646">Protease inhibitor</keyword>
<evidence type="ECO:0000313" key="7">
    <source>
        <dbReference type="EMBL" id="CAI9603925.1"/>
    </source>
</evidence>
<dbReference type="PRINTS" id="PR00759">
    <property type="entry name" value="BASICPTASE"/>
</dbReference>
<dbReference type="Proteomes" id="UP001162483">
    <property type="component" value="Unassembled WGS sequence"/>
</dbReference>
<keyword evidence="3" id="KW-0722">Serine protease inhibitor</keyword>
<dbReference type="Pfam" id="PF00014">
    <property type="entry name" value="Kunitz_BPTI"/>
    <property type="match status" value="2"/>
</dbReference>